<evidence type="ECO:0000313" key="3">
    <source>
        <dbReference type="Proteomes" id="UP000828390"/>
    </source>
</evidence>
<accession>A0A9D4KEW4</accession>
<feature type="domain" description="Ras-associating" evidence="1">
    <location>
        <begin position="1"/>
        <end position="73"/>
    </location>
</feature>
<gene>
    <name evidence="2" type="ORF">DPMN_111437</name>
</gene>
<dbReference type="GO" id="GO:0007165">
    <property type="term" value="P:signal transduction"/>
    <property type="evidence" value="ECO:0007669"/>
    <property type="project" value="InterPro"/>
</dbReference>
<protein>
    <recommendedName>
        <fullName evidence="1">Ras-associating domain-containing protein</fullName>
    </recommendedName>
</protein>
<keyword evidence="3" id="KW-1185">Reference proteome</keyword>
<organism evidence="2 3">
    <name type="scientific">Dreissena polymorpha</name>
    <name type="common">Zebra mussel</name>
    <name type="synonym">Mytilus polymorpha</name>
    <dbReference type="NCBI Taxonomy" id="45954"/>
    <lineage>
        <taxon>Eukaryota</taxon>
        <taxon>Metazoa</taxon>
        <taxon>Spiralia</taxon>
        <taxon>Lophotrochozoa</taxon>
        <taxon>Mollusca</taxon>
        <taxon>Bivalvia</taxon>
        <taxon>Autobranchia</taxon>
        <taxon>Heteroconchia</taxon>
        <taxon>Euheterodonta</taxon>
        <taxon>Imparidentia</taxon>
        <taxon>Neoheterodontei</taxon>
        <taxon>Myida</taxon>
        <taxon>Dreissenoidea</taxon>
        <taxon>Dreissenidae</taxon>
        <taxon>Dreissena</taxon>
    </lineage>
</organism>
<comment type="caution">
    <text evidence="2">The sequence shown here is derived from an EMBL/GenBank/DDBJ whole genome shotgun (WGS) entry which is preliminary data.</text>
</comment>
<dbReference type="InterPro" id="IPR000159">
    <property type="entry name" value="RA_dom"/>
</dbReference>
<dbReference type="PROSITE" id="PS50200">
    <property type="entry name" value="RA"/>
    <property type="match status" value="1"/>
</dbReference>
<dbReference type="SUPFAM" id="SSF54236">
    <property type="entry name" value="Ubiquitin-like"/>
    <property type="match status" value="1"/>
</dbReference>
<reference evidence="2" key="2">
    <citation type="submission" date="2020-11" db="EMBL/GenBank/DDBJ databases">
        <authorList>
            <person name="McCartney M.A."/>
            <person name="Auch B."/>
            <person name="Kono T."/>
            <person name="Mallez S."/>
            <person name="Becker A."/>
            <person name="Gohl D.M."/>
            <person name="Silverstein K.A.T."/>
            <person name="Koren S."/>
            <person name="Bechman K.B."/>
            <person name="Herman A."/>
            <person name="Abrahante J.E."/>
            <person name="Garbe J."/>
        </authorList>
    </citation>
    <scope>NUCLEOTIDE SEQUENCE</scope>
    <source>
        <strain evidence="2">Duluth1</strain>
        <tissue evidence="2">Whole animal</tissue>
    </source>
</reference>
<reference evidence="2" key="1">
    <citation type="journal article" date="2019" name="bioRxiv">
        <title>The Genome of the Zebra Mussel, Dreissena polymorpha: A Resource for Invasive Species Research.</title>
        <authorList>
            <person name="McCartney M.A."/>
            <person name="Auch B."/>
            <person name="Kono T."/>
            <person name="Mallez S."/>
            <person name="Zhang Y."/>
            <person name="Obille A."/>
            <person name="Becker A."/>
            <person name="Abrahante J.E."/>
            <person name="Garbe J."/>
            <person name="Badalamenti J.P."/>
            <person name="Herman A."/>
            <person name="Mangelson H."/>
            <person name="Liachko I."/>
            <person name="Sullivan S."/>
            <person name="Sone E.D."/>
            <person name="Koren S."/>
            <person name="Silverstein K.A.T."/>
            <person name="Beckman K.B."/>
            <person name="Gohl D.M."/>
        </authorList>
    </citation>
    <scope>NUCLEOTIDE SEQUENCE</scope>
    <source>
        <strain evidence="2">Duluth1</strain>
        <tissue evidence="2">Whole animal</tissue>
    </source>
</reference>
<dbReference type="AlphaFoldDB" id="A0A9D4KEW4"/>
<sequence>MVLKVTKYTKCDDVIEMLAHLERMNVRTADYCVYETTSHASRAIQGRELIVKVWRSWGCESDSFSFQVEKKHTRAVVETGTSITALQAKSCNPTDHIVNDNLVLNKTETYRPSHVQDERSVKVGGCAKIKTEKQIVFAKFFRDLHINKSELPRFSSNMNLMGKLGGVSGLLFQNEQSNGQSENNVRKTDGICVECLFINETLFETKIVPNEELENAFVKSPEELDIDEGIDVSSVTSGDLNTAFVCDVNYQHVTAETVDMETYMTYESTHASRMDMFCSHGDSHVISEDDAMESFMRSPIHSR</sequence>
<name>A0A9D4KEW4_DREPO</name>
<dbReference type="EMBL" id="JAIWYP010000004">
    <property type="protein sequence ID" value="KAH3838032.1"/>
    <property type="molecule type" value="Genomic_DNA"/>
</dbReference>
<evidence type="ECO:0000313" key="2">
    <source>
        <dbReference type="EMBL" id="KAH3838032.1"/>
    </source>
</evidence>
<dbReference type="InterPro" id="IPR029071">
    <property type="entry name" value="Ubiquitin-like_domsf"/>
</dbReference>
<dbReference type="Proteomes" id="UP000828390">
    <property type="component" value="Unassembled WGS sequence"/>
</dbReference>
<evidence type="ECO:0000259" key="1">
    <source>
        <dbReference type="PROSITE" id="PS50200"/>
    </source>
</evidence>
<proteinExistence type="predicted"/>
<dbReference type="Gene3D" id="3.10.20.90">
    <property type="entry name" value="Phosphatidylinositol 3-kinase Catalytic Subunit, Chain A, domain 1"/>
    <property type="match status" value="1"/>
</dbReference>